<dbReference type="EMBL" id="CP159837">
    <property type="protein sequence ID" value="XCM35284.1"/>
    <property type="molecule type" value="Genomic_DNA"/>
</dbReference>
<dbReference type="EC" id="2.1.1.-" evidence="4"/>
<dbReference type="CDD" id="cd02440">
    <property type="entry name" value="AdoMet_MTases"/>
    <property type="match status" value="1"/>
</dbReference>
<dbReference type="PANTHER" id="PTHR43861">
    <property type="entry name" value="TRANS-ACONITATE 2-METHYLTRANSFERASE-RELATED"/>
    <property type="match status" value="1"/>
</dbReference>
<sequence length="241" mass="27468">MQEIFPGELFLNLTDYDRNIRQLLPRYDEMLDLLVHCIPPNTRQLLELGCGTGELTGKILSRFPEIEIVAVDYSPRMLDFASVKIDKFGYGEQVHWIKADFGNLASLNAPLAPKNGFDVCLSSLAIHHLTDPMKEKVFQWIGENLQPNGCFWNGDLVLPDLPNLVEFYQKTREEWAVSHGNTLSKLREQIAPTKPEGYSHEQEMGDLLDQLAMLKNVGFHPVMVPWKYYQLAIFGGYRSPG</sequence>
<gene>
    <name evidence="4" type="ORF">ABWT76_003947</name>
</gene>
<dbReference type="Gene3D" id="3.40.50.150">
    <property type="entry name" value="Vaccinia Virus protein VP39"/>
    <property type="match status" value="1"/>
</dbReference>
<protein>
    <submittedName>
        <fullName evidence="4">Class I SAM-dependent methyltransferase</fullName>
        <ecNumber evidence="4">2.1.1.-</ecNumber>
    </submittedName>
</protein>
<dbReference type="RefSeq" id="WP_054465290.1">
    <property type="nucleotide sequence ID" value="NZ_CP159837.1"/>
</dbReference>
<evidence type="ECO:0000259" key="3">
    <source>
        <dbReference type="Pfam" id="PF13649"/>
    </source>
</evidence>
<dbReference type="InterPro" id="IPR029063">
    <property type="entry name" value="SAM-dependent_MTases_sf"/>
</dbReference>
<dbReference type="GO" id="GO:0032259">
    <property type="term" value="P:methylation"/>
    <property type="evidence" value="ECO:0007669"/>
    <property type="project" value="UniProtKB-KW"/>
</dbReference>
<evidence type="ECO:0000256" key="1">
    <source>
        <dbReference type="ARBA" id="ARBA00022603"/>
    </source>
</evidence>
<organism evidence="4">
    <name type="scientific">Planktothricoides raciborskii GIHE-MW2</name>
    <dbReference type="NCBI Taxonomy" id="2792601"/>
    <lineage>
        <taxon>Bacteria</taxon>
        <taxon>Bacillati</taxon>
        <taxon>Cyanobacteriota</taxon>
        <taxon>Cyanophyceae</taxon>
        <taxon>Oscillatoriophycideae</taxon>
        <taxon>Oscillatoriales</taxon>
        <taxon>Oscillatoriaceae</taxon>
        <taxon>Planktothricoides</taxon>
    </lineage>
</organism>
<reference evidence="4" key="1">
    <citation type="submission" date="2024-07" db="EMBL/GenBank/DDBJ databases">
        <authorList>
            <person name="Kim Y.J."/>
            <person name="Jeong J.Y."/>
        </authorList>
    </citation>
    <scope>NUCLEOTIDE SEQUENCE</scope>
    <source>
        <strain evidence="4">GIHE-MW2</strain>
    </source>
</reference>
<accession>A0AAU8J831</accession>
<dbReference type="SUPFAM" id="SSF53335">
    <property type="entry name" value="S-adenosyl-L-methionine-dependent methyltransferases"/>
    <property type="match status" value="1"/>
</dbReference>
<proteinExistence type="predicted"/>
<feature type="domain" description="Methyltransferase" evidence="3">
    <location>
        <begin position="46"/>
        <end position="149"/>
    </location>
</feature>
<evidence type="ECO:0000256" key="2">
    <source>
        <dbReference type="ARBA" id="ARBA00022679"/>
    </source>
</evidence>
<dbReference type="GO" id="GO:0008168">
    <property type="term" value="F:methyltransferase activity"/>
    <property type="evidence" value="ECO:0007669"/>
    <property type="project" value="UniProtKB-KW"/>
</dbReference>
<dbReference type="PANTHER" id="PTHR43861:SF1">
    <property type="entry name" value="TRANS-ACONITATE 2-METHYLTRANSFERASE"/>
    <property type="match status" value="1"/>
</dbReference>
<keyword evidence="2 4" id="KW-0808">Transferase</keyword>
<keyword evidence="1 4" id="KW-0489">Methyltransferase</keyword>
<dbReference type="InterPro" id="IPR041698">
    <property type="entry name" value="Methyltransf_25"/>
</dbReference>
<dbReference type="AlphaFoldDB" id="A0AAU8J831"/>
<evidence type="ECO:0000313" key="4">
    <source>
        <dbReference type="EMBL" id="XCM35284.1"/>
    </source>
</evidence>
<name>A0AAU8J831_9CYAN</name>
<dbReference type="Pfam" id="PF13649">
    <property type="entry name" value="Methyltransf_25"/>
    <property type="match status" value="1"/>
</dbReference>